<protein>
    <submittedName>
        <fullName evidence="1">Uncharacterized protein</fullName>
    </submittedName>
</protein>
<dbReference type="RefSeq" id="WP_343824028.1">
    <property type="nucleotide sequence ID" value="NZ_BAAACI010000001.1"/>
</dbReference>
<proteinExistence type="predicted"/>
<evidence type="ECO:0000313" key="2">
    <source>
        <dbReference type="Proteomes" id="UP001501047"/>
    </source>
</evidence>
<dbReference type="EMBL" id="BAAACI010000001">
    <property type="protein sequence ID" value="GAA0768577.1"/>
    <property type="molecule type" value="Genomic_DNA"/>
</dbReference>
<sequence>MINENNELIITTTEAMMVLRVINKLNMKNELVKVIGEFTKIQQESEQQYRKLRELILEDCGGKDEYIILSDDDKEIISNKILLKDNGIQEKLVALEEKQNSLGTDILYEFVSKLPSAEKEVYKALATIFNKSVKEVETQELDKTIYMIKEIVKCKSIISFFK</sequence>
<dbReference type="Proteomes" id="UP001501047">
    <property type="component" value="Unassembled WGS sequence"/>
</dbReference>
<name>A0ABN1KJA1_CLOSU</name>
<reference evidence="1 2" key="1">
    <citation type="journal article" date="2019" name="Int. J. Syst. Evol. Microbiol.">
        <title>The Global Catalogue of Microorganisms (GCM) 10K type strain sequencing project: providing services to taxonomists for standard genome sequencing and annotation.</title>
        <authorList>
            <consortium name="The Broad Institute Genomics Platform"/>
            <consortium name="The Broad Institute Genome Sequencing Center for Infectious Disease"/>
            <person name="Wu L."/>
            <person name="Ma J."/>
        </authorList>
    </citation>
    <scope>NUCLEOTIDE SEQUENCE [LARGE SCALE GENOMIC DNA]</scope>
    <source>
        <strain evidence="1 2">JCM 1417</strain>
    </source>
</reference>
<evidence type="ECO:0000313" key="1">
    <source>
        <dbReference type="EMBL" id="GAA0768577.1"/>
    </source>
</evidence>
<gene>
    <name evidence="1" type="ORF">GCM10008908_09100</name>
</gene>
<accession>A0ABN1KJA1</accession>
<keyword evidence="2" id="KW-1185">Reference proteome</keyword>
<organism evidence="1 2">
    <name type="scientific">Clostridium subterminale</name>
    <dbReference type="NCBI Taxonomy" id="1550"/>
    <lineage>
        <taxon>Bacteria</taxon>
        <taxon>Bacillati</taxon>
        <taxon>Bacillota</taxon>
        <taxon>Clostridia</taxon>
        <taxon>Eubacteriales</taxon>
        <taxon>Clostridiaceae</taxon>
        <taxon>Clostridium</taxon>
    </lineage>
</organism>
<comment type="caution">
    <text evidence="1">The sequence shown here is derived from an EMBL/GenBank/DDBJ whole genome shotgun (WGS) entry which is preliminary data.</text>
</comment>